<dbReference type="GO" id="GO:0005549">
    <property type="term" value="F:odorant binding"/>
    <property type="evidence" value="ECO:0007669"/>
    <property type="project" value="InterPro"/>
</dbReference>
<comment type="similarity">
    <text evidence="10">Belongs to the insect chemoreceptor superfamily. Heteromeric odorant receptor channel (TC 1.A.69) family.</text>
</comment>
<dbReference type="GO" id="GO:0004984">
    <property type="term" value="F:olfactory receptor activity"/>
    <property type="evidence" value="ECO:0007669"/>
    <property type="project" value="InterPro"/>
</dbReference>
<feature type="transmembrane region" description="Helical" evidence="10">
    <location>
        <begin position="35"/>
        <end position="56"/>
    </location>
</feature>
<evidence type="ECO:0000313" key="11">
    <source>
        <dbReference type="EMBL" id="KAJ3663326.1"/>
    </source>
</evidence>
<gene>
    <name evidence="11" type="ORF">Zmor_007617</name>
</gene>
<evidence type="ECO:0000256" key="7">
    <source>
        <dbReference type="ARBA" id="ARBA00023136"/>
    </source>
</evidence>
<dbReference type="AlphaFoldDB" id="A0AA38IZH3"/>
<comment type="caution">
    <text evidence="11">The sequence shown here is derived from an EMBL/GenBank/DDBJ whole genome shotgun (WGS) entry which is preliminary data.</text>
</comment>
<evidence type="ECO:0000256" key="4">
    <source>
        <dbReference type="ARBA" id="ARBA00022692"/>
    </source>
</evidence>
<keyword evidence="8 10" id="KW-0675">Receptor</keyword>
<evidence type="ECO:0000256" key="2">
    <source>
        <dbReference type="ARBA" id="ARBA00022475"/>
    </source>
</evidence>
<dbReference type="InterPro" id="IPR004117">
    <property type="entry name" value="7tm6_olfct_rcpt"/>
</dbReference>
<keyword evidence="2" id="KW-1003">Cell membrane</keyword>
<evidence type="ECO:0000256" key="9">
    <source>
        <dbReference type="ARBA" id="ARBA00023224"/>
    </source>
</evidence>
<protein>
    <recommendedName>
        <fullName evidence="10">Odorant receptor</fullName>
    </recommendedName>
</protein>
<evidence type="ECO:0000256" key="1">
    <source>
        <dbReference type="ARBA" id="ARBA00004651"/>
    </source>
</evidence>
<evidence type="ECO:0000313" key="12">
    <source>
        <dbReference type="Proteomes" id="UP001168821"/>
    </source>
</evidence>
<keyword evidence="4 10" id="KW-0812">Transmembrane</keyword>
<keyword evidence="5 10" id="KW-0552">Olfaction</keyword>
<dbReference type="Proteomes" id="UP001168821">
    <property type="component" value="Unassembled WGS sequence"/>
</dbReference>
<evidence type="ECO:0000256" key="10">
    <source>
        <dbReference type="RuleBase" id="RU351113"/>
    </source>
</evidence>
<comment type="subcellular location">
    <subcellularLocation>
        <location evidence="1 10">Cell membrane</location>
        <topology evidence="1 10">Multi-pass membrane protein</topology>
    </subcellularLocation>
</comment>
<accession>A0AA38IZH3</accession>
<comment type="caution">
    <text evidence="10">Lacks conserved residue(s) required for the propagation of feature annotation.</text>
</comment>
<dbReference type="GO" id="GO:0005886">
    <property type="term" value="C:plasma membrane"/>
    <property type="evidence" value="ECO:0007669"/>
    <property type="project" value="UniProtKB-SubCell"/>
</dbReference>
<evidence type="ECO:0000256" key="8">
    <source>
        <dbReference type="ARBA" id="ARBA00023170"/>
    </source>
</evidence>
<keyword evidence="12" id="KW-1185">Reference proteome</keyword>
<keyword evidence="7 10" id="KW-0472">Membrane</keyword>
<reference evidence="11" key="1">
    <citation type="journal article" date="2023" name="G3 (Bethesda)">
        <title>Whole genome assemblies of Zophobas morio and Tenebrio molitor.</title>
        <authorList>
            <person name="Kaur S."/>
            <person name="Stinson S.A."/>
            <person name="diCenzo G.C."/>
        </authorList>
    </citation>
    <scope>NUCLEOTIDE SEQUENCE</scope>
    <source>
        <strain evidence="11">QUZm001</strain>
    </source>
</reference>
<proteinExistence type="inferred from homology"/>
<dbReference type="Pfam" id="PF02949">
    <property type="entry name" value="7tm_6"/>
    <property type="match status" value="1"/>
</dbReference>
<organism evidence="11 12">
    <name type="scientific">Zophobas morio</name>
    <dbReference type="NCBI Taxonomy" id="2755281"/>
    <lineage>
        <taxon>Eukaryota</taxon>
        <taxon>Metazoa</taxon>
        <taxon>Ecdysozoa</taxon>
        <taxon>Arthropoda</taxon>
        <taxon>Hexapoda</taxon>
        <taxon>Insecta</taxon>
        <taxon>Pterygota</taxon>
        <taxon>Neoptera</taxon>
        <taxon>Endopterygota</taxon>
        <taxon>Coleoptera</taxon>
        <taxon>Polyphaga</taxon>
        <taxon>Cucujiformia</taxon>
        <taxon>Tenebrionidae</taxon>
        <taxon>Zophobas</taxon>
    </lineage>
</organism>
<dbReference type="PANTHER" id="PTHR21137">
    <property type="entry name" value="ODORANT RECEPTOR"/>
    <property type="match status" value="1"/>
</dbReference>
<dbReference type="PANTHER" id="PTHR21137:SF35">
    <property type="entry name" value="ODORANT RECEPTOR 19A-RELATED"/>
    <property type="match status" value="1"/>
</dbReference>
<sequence>MCSNKNFDWTRTIRTNTLMLHLVGLWPNSNENYELNLYTIYAFISVVVIMGGNNFFQVMNIFFVYNDLEALASTVFITITYVQTSVKMCFFMQNIGLFKKLLRSLNGTELEPKNEDQIEIVKPSLKFWKTVHAWFFSTAAVTTFTWSVIPLLSKSQCKQLPLAAWYPYNHTISPLYELTYLYQTVGVWYLAVANVHMDTLMVALMMYIAAQCDILCHNFRNFTNSNKKLHDVNRQIIDCVKLHRGILSFGQDSNKFFEMIIVLQFFTSTIILASTMFQLTLVKPVSKEGLLRIMYATGMTTQIFMYCWFGNEVEVKLRKTFFGLGRVKFEKGFDVLSTFVRSRK</sequence>
<name>A0AA38IZH3_9CUCU</name>
<dbReference type="GO" id="GO:0007165">
    <property type="term" value="P:signal transduction"/>
    <property type="evidence" value="ECO:0007669"/>
    <property type="project" value="UniProtKB-KW"/>
</dbReference>
<keyword evidence="6 10" id="KW-1133">Transmembrane helix</keyword>
<evidence type="ECO:0000256" key="3">
    <source>
        <dbReference type="ARBA" id="ARBA00022606"/>
    </source>
</evidence>
<evidence type="ECO:0000256" key="6">
    <source>
        <dbReference type="ARBA" id="ARBA00022989"/>
    </source>
</evidence>
<dbReference type="EMBL" id="JALNTZ010000002">
    <property type="protein sequence ID" value="KAJ3663326.1"/>
    <property type="molecule type" value="Genomic_DNA"/>
</dbReference>
<feature type="transmembrane region" description="Helical" evidence="10">
    <location>
        <begin position="187"/>
        <end position="210"/>
    </location>
</feature>
<feature type="transmembrane region" description="Helical" evidence="10">
    <location>
        <begin position="256"/>
        <end position="277"/>
    </location>
</feature>
<evidence type="ECO:0000256" key="5">
    <source>
        <dbReference type="ARBA" id="ARBA00022725"/>
    </source>
</evidence>
<feature type="transmembrane region" description="Helical" evidence="10">
    <location>
        <begin position="289"/>
        <end position="309"/>
    </location>
</feature>
<keyword evidence="3 10" id="KW-0716">Sensory transduction</keyword>
<feature type="transmembrane region" description="Helical" evidence="10">
    <location>
        <begin position="131"/>
        <end position="152"/>
    </location>
</feature>
<keyword evidence="9 10" id="KW-0807">Transducer</keyword>